<dbReference type="Pfam" id="PF11741">
    <property type="entry name" value="AMIN"/>
    <property type="match status" value="1"/>
</dbReference>
<dbReference type="STRING" id="1121393.SAMN02745216_03749"/>
<feature type="domain" description="GspD-like N0" evidence="10">
    <location>
        <begin position="416"/>
        <end position="467"/>
    </location>
</feature>
<feature type="domain" description="NolW-like" evidence="8">
    <location>
        <begin position="531"/>
        <end position="592"/>
    </location>
</feature>
<evidence type="ECO:0000256" key="5">
    <source>
        <dbReference type="RuleBase" id="RU004003"/>
    </source>
</evidence>
<dbReference type="PANTHER" id="PTHR30604">
    <property type="entry name" value="PROTEIN TRANSPORT PROTEIN HOFQ"/>
    <property type="match status" value="1"/>
</dbReference>
<keyword evidence="2" id="KW-0812">Transmembrane</keyword>
<evidence type="ECO:0000313" key="12">
    <source>
        <dbReference type="Proteomes" id="UP000183994"/>
    </source>
</evidence>
<protein>
    <submittedName>
        <fullName evidence="11">Type IV pilus assembly protein PilQ</fullName>
    </submittedName>
</protein>
<gene>
    <name evidence="11" type="ORF">SAMN02745216_03749</name>
</gene>
<dbReference type="GO" id="GO:0009306">
    <property type="term" value="P:protein secretion"/>
    <property type="evidence" value="ECO:0007669"/>
    <property type="project" value="InterPro"/>
</dbReference>
<evidence type="ECO:0000259" key="7">
    <source>
        <dbReference type="Pfam" id="PF00263"/>
    </source>
</evidence>
<proteinExistence type="inferred from homology"/>
<dbReference type="RefSeq" id="WP_083611150.1">
    <property type="nucleotide sequence ID" value="NZ_FQZU01000028.1"/>
</dbReference>
<dbReference type="Pfam" id="PF21305">
    <property type="entry name" value="type_II_gspD_N0"/>
    <property type="match status" value="1"/>
</dbReference>
<dbReference type="Pfam" id="PF00263">
    <property type="entry name" value="Secretin"/>
    <property type="match status" value="1"/>
</dbReference>
<dbReference type="EMBL" id="FQZU01000028">
    <property type="protein sequence ID" value="SHK60244.1"/>
    <property type="molecule type" value="Genomic_DNA"/>
</dbReference>
<dbReference type="InterPro" id="IPR049371">
    <property type="entry name" value="GspD-like_N0"/>
</dbReference>
<dbReference type="InterPro" id="IPR001775">
    <property type="entry name" value="GspD/PilQ"/>
</dbReference>
<reference evidence="12" key="1">
    <citation type="submission" date="2016-11" db="EMBL/GenBank/DDBJ databases">
        <authorList>
            <person name="Varghese N."/>
            <person name="Submissions S."/>
        </authorList>
    </citation>
    <scope>NUCLEOTIDE SEQUENCE [LARGE SCALE GENOMIC DNA]</scope>
    <source>
        <strain evidence="12">DSM 16219</strain>
    </source>
</reference>
<evidence type="ECO:0000256" key="1">
    <source>
        <dbReference type="ARBA" id="ARBA00004370"/>
    </source>
</evidence>
<evidence type="ECO:0000256" key="6">
    <source>
        <dbReference type="RuleBase" id="RU004004"/>
    </source>
</evidence>
<accession>A0A1M6TTJ3</accession>
<feature type="domain" description="Type II/III secretion system secretin-like" evidence="7">
    <location>
        <begin position="684"/>
        <end position="839"/>
    </location>
</feature>
<dbReference type="InterPro" id="IPR004846">
    <property type="entry name" value="T2SS/T3SS_dom"/>
</dbReference>
<evidence type="ECO:0000256" key="3">
    <source>
        <dbReference type="ARBA" id="ARBA00022729"/>
    </source>
</evidence>
<dbReference type="Proteomes" id="UP000183994">
    <property type="component" value="Unassembled WGS sequence"/>
</dbReference>
<organism evidence="11 12">
    <name type="scientific">Desulfatibacillum alkenivorans DSM 16219</name>
    <dbReference type="NCBI Taxonomy" id="1121393"/>
    <lineage>
        <taxon>Bacteria</taxon>
        <taxon>Pseudomonadati</taxon>
        <taxon>Thermodesulfobacteriota</taxon>
        <taxon>Desulfobacteria</taxon>
        <taxon>Desulfobacterales</taxon>
        <taxon>Desulfatibacillaceae</taxon>
        <taxon>Desulfatibacillum</taxon>
    </lineage>
</organism>
<name>A0A1M6TTJ3_9BACT</name>
<dbReference type="InterPro" id="IPR005644">
    <property type="entry name" value="NolW-like"/>
</dbReference>
<evidence type="ECO:0000313" key="11">
    <source>
        <dbReference type="EMBL" id="SHK60244.1"/>
    </source>
</evidence>
<evidence type="ECO:0000259" key="9">
    <source>
        <dbReference type="Pfam" id="PF11741"/>
    </source>
</evidence>
<sequence length="844" mass="92455">MGRRRFKQLVVGALVAALLIPGVYGCSVKQDQVKPQEPEVAAPVEETAAVPEAQREITGISVGGDENVASVLIRGNANLMYTAVKSPFNNGVVLYFPETALAANLPATLQPASPLVKNVMATQADGQMISARVEISLSRELPYEIKKEDGALYVLLGREEPVEEDVLPASEPAAVQAAGTSEGAAASQTMEETFRGAGAEDSPEEAAEFKEVVSAPVPAPTGPVWLTGVNFLQEPAGRSSIKIEVSQPVQYKVTRPAEKRLVVELPGVQVPKEQQRPLITTRFESAADRIVPYARGPKDTAVSVELRQMVAYHVEQTDQGILLHLEASDIPPRPLAQAALPRWESIMRQEEPLPGPGEAASMAGDDMMGGDLADYEGFEEGAGPKQSLDFMDAISQELRTGSAKTEIVYTGEKIALDFYKTDIKNVFRILKEVSGLNFAIDRDVEGEVTLTLEKPVPWDQVLHLVLKMNQLGMQKIKDVIRIAPQSVLDEEAAAERAREQANIDRIKTLTETKNQQMQNELQQQALEPMITEFIPVNYTDASDLIKHVEAVKSPDRGSVDVDIRTNTIIMIDIKDRIKRARDIVSRLDRVTAQVQIEARVVEAQTTFSRSIGLAWNGESGIQPGDSREGVGPQRGYDVLGGTYGYNWSVNYPTETDDYGNNTFGFNFTRLLGLTPLSLNATLNAAESRGEIKIVSSPKIRTLDNKPATIKQGIDYPIKQFDGDGNTVIVYKAVDLQLEVTPHVTQDRRVSMKMTVEKNDVGAVISEEQSFNTKEVDTELLVNDGDTVVIGGIIKTTFRDDVGGWPGLIDVPVLGWLFKNSTKSEEREELLVFITPTIVELEEIQ</sequence>
<keyword evidence="12" id="KW-1185">Reference proteome</keyword>
<dbReference type="PANTHER" id="PTHR30604:SF1">
    <property type="entry name" value="DNA UTILIZATION PROTEIN HOFQ"/>
    <property type="match status" value="1"/>
</dbReference>
<evidence type="ECO:0000259" key="10">
    <source>
        <dbReference type="Pfam" id="PF21305"/>
    </source>
</evidence>
<evidence type="ECO:0000256" key="4">
    <source>
        <dbReference type="ARBA" id="ARBA00023136"/>
    </source>
</evidence>
<evidence type="ECO:0000256" key="2">
    <source>
        <dbReference type="ARBA" id="ARBA00022692"/>
    </source>
</evidence>
<dbReference type="AlphaFoldDB" id="A0A1M6TTJ3"/>
<evidence type="ECO:0000259" key="8">
    <source>
        <dbReference type="Pfam" id="PF03958"/>
    </source>
</evidence>
<comment type="similarity">
    <text evidence="5">Belongs to the bacterial secretin family.</text>
</comment>
<dbReference type="GO" id="GO:0009279">
    <property type="term" value="C:cell outer membrane"/>
    <property type="evidence" value="ECO:0007669"/>
    <property type="project" value="UniProtKB-SubCell"/>
</dbReference>
<dbReference type="InterPro" id="IPR021731">
    <property type="entry name" value="AMIN_dom"/>
</dbReference>
<dbReference type="Gene3D" id="3.30.1370.120">
    <property type="match status" value="1"/>
</dbReference>
<keyword evidence="3" id="KW-0732">Signal</keyword>
<dbReference type="PROSITE" id="PS51257">
    <property type="entry name" value="PROKAR_LIPOPROTEIN"/>
    <property type="match status" value="1"/>
</dbReference>
<dbReference type="InterPro" id="IPR038591">
    <property type="entry name" value="NolW-like_sf"/>
</dbReference>
<dbReference type="Gene3D" id="3.55.50.30">
    <property type="match status" value="1"/>
</dbReference>
<dbReference type="PRINTS" id="PR00811">
    <property type="entry name" value="BCTERIALGSPD"/>
</dbReference>
<dbReference type="InterPro" id="IPR051808">
    <property type="entry name" value="Type_IV_pilus_biogenesis"/>
</dbReference>
<keyword evidence="4" id="KW-0472">Membrane</keyword>
<dbReference type="OrthoDB" id="9775455at2"/>
<dbReference type="Pfam" id="PF03958">
    <property type="entry name" value="Secretin_N"/>
    <property type="match status" value="1"/>
</dbReference>
<comment type="subcellular location">
    <subcellularLocation>
        <location evidence="6">Cell outer membrane</location>
    </subcellularLocation>
    <subcellularLocation>
        <location evidence="1">Membrane</location>
    </subcellularLocation>
</comment>
<keyword evidence="6" id="KW-0813">Transport</keyword>
<feature type="domain" description="AMIN" evidence="9">
    <location>
        <begin position="231"/>
        <end position="322"/>
    </location>
</feature>